<dbReference type="RefSeq" id="WP_019514456.1">
    <property type="nucleotide sequence ID" value="NC_023036.2"/>
</dbReference>
<dbReference type="KEGG" id="mne:D174_09735"/>
<name>V5XJB5_MYCNE</name>
<keyword evidence="1" id="KW-1133">Transmembrane helix</keyword>
<proteinExistence type="predicted"/>
<dbReference type="HOGENOM" id="CLU_094188_0_0_11"/>
<dbReference type="eggNOG" id="ENOG5031VYV">
    <property type="taxonomic scope" value="Bacteria"/>
</dbReference>
<evidence type="ECO:0000256" key="1">
    <source>
        <dbReference type="SAM" id="Phobius"/>
    </source>
</evidence>
<dbReference type="AlphaFoldDB" id="V5XJB5"/>
<accession>V5XJB5</accession>
<protein>
    <submittedName>
        <fullName evidence="2">Uncharacterized protein</fullName>
    </submittedName>
</protein>
<gene>
    <name evidence="2" type="ORF">D174_09735</name>
</gene>
<dbReference type="EMBL" id="CP006936">
    <property type="protein sequence ID" value="AHC27901.1"/>
    <property type="molecule type" value="Genomic_DNA"/>
</dbReference>
<keyword evidence="1" id="KW-0812">Transmembrane</keyword>
<keyword evidence="3" id="KW-1185">Reference proteome</keyword>
<sequence length="240" mass="25804">MKLVPLAILCGVLFGPLGALCIVWAVINIGHGELLTALTAIGFAMFSFGFIAPFVKTVPGKVAPRGEFDDAGTTVRPDRGVDVSLQIALLGLTIASGLTAALVPLGLVEIPVPEQLRYALPFVAAVVALMGAPIVWRTLRRGSLKYLRLTPSGFMVAQGSRPQSGDWKQVVDITGTPPNQNAPTADAIAMVMSDDSVISMPGASFTPEGKQLREWVRFYWLHPDLREELTDERALKRLAE</sequence>
<dbReference type="GeneID" id="43449767"/>
<reference evidence="2 3" key="1">
    <citation type="journal article" date="2014" name="Genome Announc.">
        <title>Complete Genome Sequence of Sterol-Transforming Mycobacterium neoaurum Strain VKM Ac-1815D.</title>
        <authorList>
            <person name="Shtratnikova V.Y."/>
            <person name="Bragin E.Y."/>
            <person name="Dovbnya D.V."/>
            <person name="Pekov Y.A."/>
            <person name="Schelkunov M.I."/>
            <person name="Strizhov N."/>
            <person name="Ivashina T.V."/>
            <person name="Ashapkin V.V."/>
            <person name="Donova M.V."/>
        </authorList>
    </citation>
    <scope>NUCLEOTIDE SEQUENCE [LARGE SCALE GENOMIC DNA]</scope>
    <source>
        <strain evidence="2 3">VKM Ac-1815D</strain>
    </source>
</reference>
<keyword evidence="1" id="KW-0472">Membrane</keyword>
<organism evidence="2 3">
    <name type="scientific">Mycolicibacterium neoaurum VKM Ac-1815D</name>
    <dbReference type="NCBI Taxonomy" id="700508"/>
    <lineage>
        <taxon>Bacteria</taxon>
        <taxon>Bacillati</taxon>
        <taxon>Actinomycetota</taxon>
        <taxon>Actinomycetes</taxon>
        <taxon>Mycobacteriales</taxon>
        <taxon>Mycobacteriaceae</taxon>
        <taxon>Mycolicibacterium</taxon>
    </lineage>
</organism>
<dbReference type="Proteomes" id="UP000018763">
    <property type="component" value="Chromosome"/>
</dbReference>
<evidence type="ECO:0000313" key="3">
    <source>
        <dbReference type="Proteomes" id="UP000018763"/>
    </source>
</evidence>
<evidence type="ECO:0000313" key="2">
    <source>
        <dbReference type="EMBL" id="AHC27901.1"/>
    </source>
</evidence>
<feature type="transmembrane region" description="Helical" evidence="1">
    <location>
        <begin position="87"/>
        <end position="107"/>
    </location>
</feature>
<feature type="transmembrane region" description="Helical" evidence="1">
    <location>
        <begin position="119"/>
        <end position="139"/>
    </location>
</feature>
<feature type="transmembrane region" description="Helical" evidence="1">
    <location>
        <begin position="35"/>
        <end position="55"/>
    </location>
</feature>